<keyword evidence="4" id="KW-0720">Serine protease</keyword>
<reference evidence="6 7" key="1">
    <citation type="submission" date="2020-05" db="EMBL/GenBank/DDBJ databases">
        <title>Azospirillum oleiclasticum sp. nov, a nitrogen-fixing and heavy crude oil-emulsifying bacterium isolated from the crude oil of Yumen Oilfield.</title>
        <authorList>
            <person name="Wu D."/>
            <person name="Cai M."/>
            <person name="Zhang X."/>
        </authorList>
    </citation>
    <scope>NUCLEOTIDE SEQUENCE [LARGE SCALE GENOMIC DNA]</scope>
    <source>
        <strain evidence="6 7">ROY-1-1-2</strain>
    </source>
</reference>
<accession>A0ABX2TJE2</accession>
<evidence type="ECO:0000256" key="4">
    <source>
        <dbReference type="ARBA" id="ARBA00022825"/>
    </source>
</evidence>
<evidence type="ECO:0000313" key="7">
    <source>
        <dbReference type="Proteomes" id="UP000584642"/>
    </source>
</evidence>
<keyword evidence="7" id="KW-1185">Reference proteome</keyword>
<dbReference type="SUPFAM" id="SSF52096">
    <property type="entry name" value="ClpP/crotonase"/>
    <property type="match status" value="1"/>
</dbReference>
<evidence type="ECO:0000256" key="1">
    <source>
        <dbReference type="ARBA" id="ARBA00008683"/>
    </source>
</evidence>
<comment type="caution">
    <text evidence="6">The sequence shown here is derived from an EMBL/GenBank/DDBJ whole genome shotgun (WGS) entry which is preliminary data.</text>
</comment>
<proteinExistence type="inferred from homology"/>
<feature type="domain" description="Peptidase S49" evidence="5">
    <location>
        <begin position="88"/>
        <end position="224"/>
    </location>
</feature>
<dbReference type="EMBL" id="JABFDB010000040">
    <property type="protein sequence ID" value="NYZ24467.1"/>
    <property type="molecule type" value="Genomic_DNA"/>
</dbReference>
<organism evidence="6 7">
    <name type="scientific">Azospirillum oleiclasticum</name>
    <dbReference type="NCBI Taxonomy" id="2735135"/>
    <lineage>
        <taxon>Bacteria</taxon>
        <taxon>Pseudomonadati</taxon>
        <taxon>Pseudomonadota</taxon>
        <taxon>Alphaproteobacteria</taxon>
        <taxon>Rhodospirillales</taxon>
        <taxon>Azospirillaceae</taxon>
        <taxon>Azospirillum</taxon>
    </lineage>
</organism>
<dbReference type="RefSeq" id="WP_180286239.1">
    <property type="nucleotide sequence ID" value="NZ_JABFDB010000040.1"/>
</dbReference>
<dbReference type="Pfam" id="PF01343">
    <property type="entry name" value="Peptidase_S49"/>
    <property type="match status" value="1"/>
</dbReference>
<protein>
    <submittedName>
        <fullName evidence="6">S49 family peptidase</fullName>
    </submittedName>
</protein>
<evidence type="ECO:0000256" key="3">
    <source>
        <dbReference type="ARBA" id="ARBA00022801"/>
    </source>
</evidence>
<dbReference type="PANTHER" id="PTHR42987">
    <property type="entry name" value="PEPTIDASE S49"/>
    <property type="match status" value="1"/>
</dbReference>
<dbReference type="PANTHER" id="PTHR42987:SF8">
    <property type="entry name" value="PROTEINASE"/>
    <property type="match status" value="1"/>
</dbReference>
<gene>
    <name evidence="6" type="ORF">HND93_32590</name>
</gene>
<sequence length="287" mass="30916">MKTSSLLAKLPFGPWRTRHPAVSVVRLAGVIGASGPLRQSLNLTAVAPLLERAFAPKRLAAVALIINSPGGSPVQSALIARRIRDLAEEKKVPVLAFCEDVAASGGYWLACAADEIYADANSIVGSIGVVSGGFGFQDLIARFGIERRLYTAGEKKVLLDPFQPEKPDAVERLRAIQREMHESFKELVRERRGARLTGDDGELFSGAFWTGASGLGLGLIDGIDHARPHLRRRFGEKVQLRVIHGEKRLFRRLGFGVSAAGGAFATALPDAAIAAAEERALWARYGL</sequence>
<evidence type="ECO:0000256" key="2">
    <source>
        <dbReference type="ARBA" id="ARBA00022670"/>
    </source>
</evidence>
<evidence type="ECO:0000259" key="5">
    <source>
        <dbReference type="Pfam" id="PF01343"/>
    </source>
</evidence>
<dbReference type="CDD" id="cd07023">
    <property type="entry name" value="S49_Sppa_N_C"/>
    <property type="match status" value="1"/>
</dbReference>
<evidence type="ECO:0000313" key="6">
    <source>
        <dbReference type="EMBL" id="NYZ24467.1"/>
    </source>
</evidence>
<dbReference type="Proteomes" id="UP000584642">
    <property type="component" value="Unassembled WGS sequence"/>
</dbReference>
<keyword evidence="3" id="KW-0378">Hydrolase</keyword>
<name>A0ABX2TJE2_9PROT</name>
<comment type="similarity">
    <text evidence="1">Belongs to the peptidase S49 family.</text>
</comment>
<dbReference type="InterPro" id="IPR002142">
    <property type="entry name" value="Peptidase_S49"/>
</dbReference>
<keyword evidence="2" id="KW-0645">Protease</keyword>
<dbReference type="InterPro" id="IPR047272">
    <property type="entry name" value="S49_SppA_C"/>
</dbReference>
<dbReference type="Gene3D" id="3.90.226.10">
    <property type="entry name" value="2-enoyl-CoA Hydratase, Chain A, domain 1"/>
    <property type="match status" value="1"/>
</dbReference>
<dbReference type="InterPro" id="IPR029045">
    <property type="entry name" value="ClpP/crotonase-like_dom_sf"/>
</dbReference>